<evidence type="ECO:0000256" key="10">
    <source>
        <dbReference type="ARBA" id="ARBA00022946"/>
    </source>
</evidence>
<feature type="domain" description="Tyrosine--tRNA ligase SYY-like C-terminal" evidence="15">
    <location>
        <begin position="371"/>
        <end position="454"/>
    </location>
</feature>
<dbReference type="InterPro" id="IPR002307">
    <property type="entry name" value="Tyr-tRNA-ligase"/>
</dbReference>
<dbReference type="InterPro" id="IPR014729">
    <property type="entry name" value="Rossmann-like_a/b/a_fold"/>
</dbReference>
<keyword evidence="7 14" id="KW-0067">ATP-binding</keyword>
<evidence type="ECO:0000313" key="17">
    <source>
        <dbReference type="Proteomes" id="UP000752696"/>
    </source>
</evidence>
<reference evidence="16" key="1">
    <citation type="submission" date="2020-07" db="EMBL/GenBank/DDBJ databases">
        <authorList>
            <person name="Nazaruddin N."/>
        </authorList>
    </citation>
    <scope>NUCLEOTIDE SEQUENCE</scope>
</reference>
<name>A0A6V7H835_9HYME</name>
<dbReference type="PROSITE" id="PS00178">
    <property type="entry name" value="AA_TRNA_LIGASE_I"/>
    <property type="match status" value="1"/>
</dbReference>
<evidence type="ECO:0000256" key="7">
    <source>
        <dbReference type="ARBA" id="ARBA00022840"/>
    </source>
</evidence>
<evidence type="ECO:0000256" key="4">
    <source>
        <dbReference type="ARBA" id="ARBA00011738"/>
    </source>
</evidence>
<dbReference type="FunFam" id="1.10.240.10:FF:000001">
    <property type="entry name" value="Tyrosine--tRNA ligase"/>
    <property type="match status" value="1"/>
</dbReference>
<evidence type="ECO:0000256" key="2">
    <source>
        <dbReference type="ARBA" id="ARBA00004305"/>
    </source>
</evidence>
<evidence type="ECO:0000259" key="15">
    <source>
        <dbReference type="Pfam" id="PF22421"/>
    </source>
</evidence>
<dbReference type="EC" id="6.1.1.1" evidence="14"/>
<dbReference type="PANTHER" id="PTHR11766">
    <property type="entry name" value="TYROSYL-TRNA SYNTHETASE"/>
    <property type="match status" value="1"/>
</dbReference>
<feature type="non-terminal residue" evidence="16">
    <location>
        <position position="455"/>
    </location>
</feature>
<dbReference type="GO" id="GO:0004831">
    <property type="term" value="F:tyrosine-tRNA ligase activity"/>
    <property type="evidence" value="ECO:0007669"/>
    <property type="project" value="UniProtKB-EC"/>
</dbReference>
<dbReference type="GO" id="GO:0003723">
    <property type="term" value="F:RNA binding"/>
    <property type="evidence" value="ECO:0007669"/>
    <property type="project" value="UniProtKB-KW"/>
</dbReference>
<dbReference type="InterPro" id="IPR024088">
    <property type="entry name" value="Tyr-tRNA-ligase_bac-type"/>
</dbReference>
<dbReference type="Pfam" id="PF22421">
    <property type="entry name" value="SYY_C-terminal"/>
    <property type="match status" value="1"/>
</dbReference>
<evidence type="ECO:0000256" key="5">
    <source>
        <dbReference type="ARBA" id="ARBA00022598"/>
    </source>
</evidence>
<keyword evidence="17" id="KW-1185">Reference proteome</keyword>
<evidence type="ECO:0000256" key="13">
    <source>
        <dbReference type="ARBA" id="ARBA00048248"/>
    </source>
</evidence>
<dbReference type="Gene3D" id="1.10.240.10">
    <property type="entry name" value="Tyrosyl-Transfer RNA Synthetase"/>
    <property type="match status" value="1"/>
</dbReference>
<evidence type="ECO:0000256" key="6">
    <source>
        <dbReference type="ARBA" id="ARBA00022741"/>
    </source>
</evidence>
<keyword evidence="8" id="KW-0694">RNA-binding</keyword>
<dbReference type="FunFam" id="3.10.290.10:FF:000017">
    <property type="entry name" value="Tyrosine--tRNA ligase"/>
    <property type="match status" value="1"/>
</dbReference>
<sequence>MMNNILRLRSLTKYFNIRRYSTKHVLDAENRQFYDDIFPTIYKEDIKKLWQSPPQCVYAGFDPTADSLHIGHLLILMNLLYWQRRGHRVIILLGGATGLIGDPSFRETERIEMEQVILNENVESIKDNIMNIIRNHAEYFCKNHQRLTPIKILNNIEWYEDTNLLPFVTNIGKYFRMGTMLGRTSVRDRLESKSGMSFTEFTYPLLQAYDWLQLQRKYNCSFQVGGQDQMGNIISGYDLITRCTKRQVYGLTLPLITAEGGKKFGKSTGNAVWLSSARSSYFQLYQYFVRVEDANVEKFLYFFTFLSTRKIKEIIEEHFKRPELRMAQKILAEKVTILVHGEEGLVAAKRASAVLYDKSIDSLAKMQMNDILQILEGATVVELLSEPGINIYDLAMKAKCFKTDHDARRIIAAGGFYINNQKITNLGEVIVPGIHILSNNISLLRVGKKTYHVVR</sequence>
<dbReference type="FunFam" id="3.40.50.620:FF:000107">
    <property type="entry name" value="Tyrosine--tRNA ligase"/>
    <property type="match status" value="1"/>
</dbReference>
<dbReference type="SUPFAM" id="SSF55174">
    <property type="entry name" value="Alpha-L RNA-binding motif"/>
    <property type="match status" value="1"/>
</dbReference>
<comment type="subcellular location">
    <subcellularLocation>
        <location evidence="2">Mitochondrion matrix</location>
    </subcellularLocation>
</comment>
<keyword evidence="5 14" id="KW-0436">Ligase</keyword>
<keyword evidence="6 14" id="KW-0547">Nucleotide-binding</keyword>
<keyword evidence="9 14" id="KW-0648">Protein biosynthesis</keyword>
<dbReference type="EMBL" id="CAJDYZ010008636">
    <property type="protein sequence ID" value="CAD1475615.1"/>
    <property type="molecule type" value="Genomic_DNA"/>
</dbReference>
<dbReference type="Gene3D" id="3.10.290.10">
    <property type="entry name" value="RNA-binding S4 domain"/>
    <property type="match status" value="1"/>
</dbReference>
<dbReference type="GO" id="GO:0006437">
    <property type="term" value="P:tyrosyl-tRNA aminoacylation"/>
    <property type="evidence" value="ECO:0007669"/>
    <property type="project" value="InterPro"/>
</dbReference>
<dbReference type="CDD" id="cd00805">
    <property type="entry name" value="TyrRS_core"/>
    <property type="match status" value="1"/>
</dbReference>
<dbReference type="InterPro" id="IPR001412">
    <property type="entry name" value="aa-tRNA-synth_I_CS"/>
</dbReference>
<keyword evidence="11" id="KW-0496">Mitochondrion</keyword>
<dbReference type="NCBIfam" id="TIGR00234">
    <property type="entry name" value="tyrS"/>
    <property type="match status" value="1"/>
</dbReference>
<proteinExistence type="inferred from homology"/>
<organism evidence="16 17">
    <name type="scientific">Heterotrigona itama</name>
    <dbReference type="NCBI Taxonomy" id="395501"/>
    <lineage>
        <taxon>Eukaryota</taxon>
        <taxon>Metazoa</taxon>
        <taxon>Ecdysozoa</taxon>
        <taxon>Arthropoda</taxon>
        <taxon>Hexapoda</taxon>
        <taxon>Insecta</taxon>
        <taxon>Pterygota</taxon>
        <taxon>Neoptera</taxon>
        <taxon>Endopterygota</taxon>
        <taxon>Hymenoptera</taxon>
        <taxon>Apocrita</taxon>
        <taxon>Aculeata</taxon>
        <taxon>Apoidea</taxon>
        <taxon>Anthophila</taxon>
        <taxon>Apidae</taxon>
        <taxon>Heterotrigona</taxon>
    </lineage>
</organism>
<dbReference type="GO" id="GO:0005829">
    <property type="term" value="C:cytosol"/>
    <property type="evidence" value="ECO:0007669"/>
    <property type="project" value="TreeGrafter"/>
</dbReference>
<evidence type="ECO:0000256" key="8">
    <source>
        <dbReference type="ARBA" id="ARBA00022884"/>
    </source>
</evidence>
<feature type="non-terminal residue" evidence="16">
    <location>
        <position position="1"/>
    </location>
</feature>
<dbReference type="SUPFAM" id="SSF52374">
    <property type="entry name" value="Nucleotidylyl transferase"/>
    <property type="match status" value="1"/>
</dbReference>
<keyword evidence="10" id="KW-0809">Transit peptide</keyword>
<evidence type="ECO:0000256" key="12">
    <source>
        <dbReference type="ARBA" id="ARBA00023146"/>
    </source>
</evidence>
<evidence type="ECO:0000256" key="14">
    <source>
        <dbReference type="RuleBase" id="RU361234"/>
    </source>
</evidence>
<dbReference type="PANTHER" id="PTHR11766:SF0">
    <property type="entry name" value="TYROSINE--TRNA LIGASE, MITOCHONDRIAL"/>
    <property type="match status" value="1"/>
</dbReference>
<dbReference type="InterPro" id="IPR036986">
    <property type="entry name" value="S4_RNA-bd_sf"/>
</dbReference>
<dbReference type="GO" id="GO:0005524">
    <property type="term" value="F:ATP binding"/>
    <property type="evidence" value="ECO:0007669"/>
    <property type="project" value="UniProtKB-KW"/>
</dbReference>
<dbReference type="InterPro" id="IPR054608">
    <property type="entry name" value="SYY-like_C"/>
</dbReference>
<evidence type="ECO:0000313" key="16">
    <source>
        <dbReference type="EMBL" id="CAD1475615.1"/>
    </source>
</evidence>
<comment type="caution">
    <text evidence="16">The sequence shown here is derived from an EMBL/GenBank/DDBJ whole genome shotgun (WGS) entry which is preliminary data.</text>
</comment>
<keyword evidence="12 14" id="KW-0030">Aminoacyl-tRNA synthetase</keyword>
<dbReference type="Proteomes" id="UP000752696">
    <property type="component" value="Unassembled WGS sequence"/>
</dbReference>
<evidence type="ECO:0000256" key="1">
    <source>
        <dbReference type="ARBA" id="ARBA00002025"/>
    </source>
</evidence>
<dbReference type="Gene3D" id="3.40.50.620">
    <property type="entry name" value="HUPs"/>
    <property type="match status" value="1"/>
</dbReference>
<gene>
    <name evidence="16" type="ORF">MHI_LOCUS587304</name>
</gene>
<protein>
    <recommendedName>
        <fullName evidence="14">Tyrosine--tRNA ligase</fullName>
        <ecNumber evidence="14">6.1.1.1</ecNumber>
    </recommendedName>
    <alternativeName>
        <fullName evidence="14">Tyrosyl-tRNA synthetase</fullName>
    </alternativeName>
</protein>
<dbReference type="OrthoDB" id="337870at2759"/>
<evidence type="ECO:0000256" key="3">
    <source>
        <dbReference type="ARBA" id="ARBA00005594"/>
    </source>
</evidence>
<dbReference type="PRINTS" id="PR01040">
    <property type="entry name" value="TRNASYNTHTYR"/>
</dbReference>
<comment type="function">
    <text evidence="1">Catalyzes the attachment of tyrosine to tRNA(Tyr) in a two-step reaction: tyrosine is first activated by ATP to form Tyr-AMP and then transferred to the acceptor end of tRNA(Tyr).</text>
</comment>
<evidence type="ECO:0000256" key="9">
    <source>
        <dbReference type="ARBA" id="ARBA00022917"/>
    </source>
</evidence>
<dbReference type="Pfam" id="PF00579">
    <property type="entry name" value="tRNA-synt_1b"/>
    <property type="match status" value="1"/>
</dbReference>
<evidence type="ECO:0000256" key="11">
    <source>
        <dbReference type="ARBA" id="ARBA00023128"/>
    </source>
</evidence>
<dbReference type="InterPro" id="IPR002305">
    <property type="entry name" value="aa-tRNA-synth_Ic"/>
</dbReference>
<comment type="catalytic activity">
    <reaction evidence="13 14">
        <text>tRNA(Tyr) + L-tyrosine + ATP = L-tyrosyl-tRNA(Tyr) + AMP + diphosphate + H(+)</text>
        <dbReference type="Rhea" id="RHEA:10220"/>
        <dbReference type="Rhea" id="RHEA-COMP:9706"/>
        <dbReference type="Rhea" id="RHEA-COMP:9707"/>
        <dbReference type="ChEBI" id="CHEBI:15378"/>
        <dbReference type="ChEBI" id="CHEBI:30616"/>
        <dbReference type="ChEBI" id="CHEBI:33019"/>
        <dbReference type="ChEBI" id="CHEBI:58315"/>
        <dbReference type="ChEBI" id="CHEBI:78442"/>
        <dbReference type="ChEBI" id="CHEBI:78536"/>
        <dbReference type="ChEBI" id="CHEBI:456215"/>
        <dbReference type="EC" id="6.1.1.1"/>
    </reaction>
</comment>
<dbReference type="GO" id="GO:0005759">
    <property type="term" value="C:mitochondrial matrix"/>
    <property type="evidence" value="ECO:0007669"/>
    <property type="project" value="UniProtKB-SubCell"/>
</dbReference>
<comment type="similarity">
    <text evidence="3 14">Belongs to the class-I aminoacyl-tRNA synthetase family.</text>
</comment>
<dbReference type="AlphaFoldDB" id="A0A6V7H835"/>
<accession>A0A6V7H835</accession>
<comment type="subunit">
    <text evidence="4">Homodimer.</text>
</comment>